<reference evidence="1 2" key="1">
    <citation type="submission" date="2016-01" db="EMBL/GenBank/DDBJ databases">
        <authorList>
            <person name="Oliw E.H."/>
        </authorList>
    </citation>
    <scope>NUCLEOTIDE SEQUENCE [LARGE SCALE GENOMIC DNA]</scope>
    <source>
        <strain evidence="1">LMG 27134</strain>
    </source>
</reference>
<accession>A0A158IQ54</accession>
<evidence type="ECO:0000313" key="1">
    <source>
        <dbReference type="EMBL" id="SAL58665.1"/>
    </source>
</evidence>
<evidence type="ECO:0000313" key="2">
    <source>
        <dbReference type="Proteomes" id="UP000054683"/>
    </source>
</evidence>
<dbReference type="EMBL" id="FCOK02000058">
    <property type="protein sequence ID" value="SAL58665.1"/>
    <property type="molecule type" value="Genomic_DNA"/>
</dbReference>
<dbReference type="RefSeq" id="WP_062090739.1">
    <property type="nucleotide sequence ID" value="NZ_FCOK02000058.1"/>
</dbReference>
<dbReference type="OrthoDB" id="3523588at2"/>
<dbReference type="Pfam" id="PF14518">
    <property type="entry name" value="Haem_oxygenas_2"/>
    <property type="match status" value="1"/>
</dbReference>
<dbReference type="Proteomes" id="UP000054683">
    <property type="component" value="Unassembled WGS sequence"/>
</dbReference>
<dbReference type="InterPro" id="IPR016084">
    <property type="entry name" value="Haem_Oase-like_multi-hlx"/>
</dbReference>
<name>A0A158IQ54_9BURK</name>
<dbReference type="SUPFAM" id="SSF48613">
    <property type="entry name" value="Heme oxygenase-like"/>
    <property type="match status" value="1"/>
</dbReference>
<sequence>MSTDFIRSGELKDIKSYPEWLQGVVADCEEQKSVALGHPFCRAMKDATLDIESTHRFLAGFFPVIEQFPQFMASNLMKARFGTSRGETMARSYLIQNIRVENMHAKHWLQWASASGLTMHEVLNKEVPSEMHALAHWCGHVSVIDDLAVAMAATNYAVEGATGEFSCMVCSEDTYALTFPEPIRKSAMRWLHVHAHYDDEHPWMALDIIATLLGTNPSPESITRVRNAIRKSYDYLRMTLDYAHREPAKKEVATRANSWLQVSSTPETV</sequence>
<dbReference type="Gene3D" id="1.20.910.10">
    <property type="entry name" value="Heme oxygenase-like"/>
    <property type="match status" value="1"/>
</dbReference>
<evidence type="ECO:0008006" key="3">
    <source>
        <dbReference type="Google" id="ProtNLM"/>
    </source>
</evidence>
<proteinExistence type="predicted"/>
<protein>
    <recommendedName>
        <fullName evidence="3">TenA family transcriptional regulator</fullName>
    </recommendedName>
</protein>
<organism evidence="1 2">
    <name type="scientific">Caballeronia udeis</name>
    <dbReference type="NCBI Taxonomy" id="1232866"/>
    <lineage>
        <taxon>Bacteria</taxon>
        <taxon>Pseudomonadati</taxon>
        <taxon>Pseudomonadota</taxon>
        <taxon>Betaproteobacteria</taxon>
        <taxon>Burkholderiales</taxon>
        <taxon>Burkholderiaceae</taxon>
        <taxon>Caballeronia</taxon>
    </lineage>
</organism>
<gene>
    <name evidence="1" type="ORF">AWB69_06475</name>
</gene>
<dbReference type="AlphaFoldDB" id="A0A158IQ54"/>